<feature type="region of interest" description="Disordered" evidence="1">
    <location>
        <begin position="197"/>
        <end position="229"/>
    </location>
</feature>
<dbReference type="KEGG" id="glz:GLAREA_11439"/>
<evidence type="ECO:0000256" key="1">
    <source>
        <dbReference type="SAM" id="MobiDB-lite"/>
    </source>
</evidence>
<accession>S3DDZ2</accession>
<dbReference type="Proteomes" id="UP000016922">
    <property type="component" value="Unassembled WGS sequence"/>
</dbReference>
<evidence type="ECO:0000313" key="2">
    <source>
        <dbReference type="EMBL" id="EPE24858.1"/>
    </source>
</evidence>
<dbReference type="HOGENOM" id="CLU_826541_0_0_1"/>
<sequence>MAIFNTKTKIITIMPPALKLENEQNRVQCSSPEHSSTTIENAQISTYDGQSTAKLVSVLSELEALPEIRPIPWIEGKELPPEKSTESLRTQTRGGYLLSTRGNIQTPPCTRCATGGGQTPSAIKGRRDSIKQPPSNKPQASNGTKRKQSEMADVVEKSPMLPNVQDPIALDSSIKLSPNSFDPSQMITQFRNTYQSPYTSNNIQQQPQKNLQPVSHTSTSQKSSHTPSLKKSLVNVGTGQSMNNNNGGTKSQRILLSPTPPIASTNNARAPIAPTERLSDTLFDNLPRKKQKQIFGIIGGIQSGIRIVRQQADQLQNQLDLLQSALGIDSEDGIND</sequence>
<feature type="compositionally biased region" description="Basic and acidic residues" evidence="1">
    <location>
        <begin position="147"/>
        <end position="156"/>
    </location>
</feature>
<feature type="region of interest" description="Disordered" evidence="1">
    <location>
        <begin position="98"/>
        <end position="165"/>
    </location>
</feature>
<gene>
    <name evidence="2" type="ORF">GLAREA_11439</name>
</gene>
<feature type="compositionally biased region" description="Polar residues" evidence="1">
    <location>
        <begin position="197"/>
        <end position="214"/>
    </location>
</feature>
<dbReference type="OrthoDB" id="3536438at2759"/>
<evidence type="ECO:0000313" key="3">
    <source>
        <dbReference type="Proteomes" id="UP000016922"/>
    </source>
</evidence>
<dbReference type="OMA" id="HRNEPTF"/>
<name>S3DDZ2_GLAL2</name>
<reference evidence="2 3" key="1">
    <citation type="journal article" date="2013" name="BMC Genomics">
        <title>Genomics-driven discovery of the pneumocandin biosynthetic gene cluster in the fungus Glarea lozoyensis.</title>
        <authorList>
            <person name="Chen L."/>
            <person name="Yue Q."/>
            <person name="Zhang X."/>
            <person name="Xiang M."/>
            <person name="Wang C."/>
            <person name="Li S."/>
            <person name="Che Y."/>
            <person name="Ortiz-Lopez F.J."/>
            <person name="Bills G.F."/>
            <person name="Liu X."/>
            <person name="An Z."/>
        </authorList>
    </citation>
    <scope>NUCLEOTIDE SEQUENCE [LARGE SCALE GENOMIC DNA]</scope>
    <source>
        <strain evidence="3">ATCC 20868 / MF5171</strain>
    </source>
</reference>
<protein>
    <submittedName>
        <fullName evidence="2">Uncharacterized protein</fullName>
    </submittedName>
</protein>
<dbReference type="EMBL" id="KE145372">
    <property type="protein sequence ID" value="EPE24858.1"/>
    <property type="molecule type" value="Genomic_DNA"/>
</dbReference>
<dbReference type="AlphaFoldDB" id="S3DDZ2"/>
<keyword evidence="3" id="KW-1185">Reference proteome</keyword>
<proteinExistence type="predicted"/>
<dbReference type="RefSeq" id="XP_008087773.1">
    <property type="nucleotide sequence ID" value="XM_008089582.1"/>
</dbReference>
<dbReference type="GeneID" id="19470480"/>
<feature type="compositionally biased region" description="Low complexity" evidence="1">
    <location>
        <begin position="215"/>
        <end position="227"/>
    </location>
</feature>
<organism evidence="2 3">
    <name type="scientific">Glarea lozoyensis (strain ATCC 20868 / MF5171)</name>
    <dbReference type="NCBI Taxonomy" id="1116229"/>
    <lineage>
        <taxon>Eukaryota</taxon>
        <taxon>Fungi</taxon>
        <taxon>Dikarya</taxon>
        <taxon>Ascomycota</taxon>
        <taxon>Pezizomycotina</taxon>
        <taxon>Leotiomycetes</taxon>
        <taxon>Helotiales</taxon>
        <taxon>Helotiaceae</taxon>
        <taxon>Glarea</taxon>
    </lineage>
</organism>
<feature type="compositionally biased region" description="Polar residues" evidence="1">
    <location>
        <begin position="132"/>
        <end position="143"/>
    </location>
</feature>